<dbReference type="InterPro" id="IPR022134">
    <property type="entry name" value="DUF3667"/>
</dbReference>
<keyword evidence="1" id="KW-0472">Membrane</keyword>
<keyword evidence="3" id="KW-1185">Reference proteome</keyword>
<reference evidence="3" key="1">
    <citation type="journal article" date="2019" name="Int. J. Syst. Evol. Microbiol.">
        <title>The Global Catalogue of Microorganisms (GCM) 10K type strain sequencing project: providing services to taxonomists for standard genome sequencing and annotation.</title>
        <authorList>
            <consortium name="The Broad Institute Genomics Platform"/>
            <consortium name="The Broad Institute Genome Sequencing Center for Infectious Disease"/>
            <person name="Wu L."/>
            <person name="Ma J."/>
        </authorList>
    </citation>
    <scope>NUCLEOTIDE SEQUENCE [LARGE SCALE GENOMIC DNA]</scope>
    <source>
        <strain evidence="3">CECT 7956</strain>
    </source>
</reference>
<protein>
    <submittedName>
        <fullName evidence="2">DUF3667 domain-containing protein</fullName>
    </submittedName>
</protein>
<feature type="transmembrane region" description="Helical" evidence="1">
    <location>
        <begin position="382"/>
        <end position="399"/>
    </location>
</feature>
<sequence length="442" mass="51489">MARKNRVPMVECRNCEAKLKADDSYCPNCGQENHDHHLTIKAMLYEFVEGITHFDNKVFSSLKTLFVSPGKLSKDFIEGKRVRYVPPVRLYIFVAFIFFFVMNIVLSKLVESILDSSKQLDSIKKVGTTHQIGIDKAQYEDLKKWKSQNELRQAVLDMVKTNKIDLDKKDKEGNETQVISKAMFSDFINKNAYDSVSLEARKTDIVLEKTILKTKVTVNVMGKEKELTTDKVDSIRYRLSFSVKPQYDTVGLSITKFDAKDYYNDEHKLDSLIAKSDLPWYKKMAKKNNFKLGYIFTFGNVLEKKVVLEKISHNVTKYGSIAMYIMMPLSALYLFLLFYRRQKYYFPHFLFSMHLHTFIFICISIFIGISSLIKKYKFDTDLIAWLFIIFFAGIYFYYYKAQKYFYGTSRVKTILEGGITAVLYFFTLFGLAFVVFLASALF</sequence>
<comment type="caution">
    <text evidence="2">The sequence shown here is derived from an EMBL/GenBank/DDBJ whole genome shotgun (WGS) entry which is preliminary data.</text>
</comment>
<dbReference type="EMBL" id="JBHRYQ010000001">
    <property type="protein sequence ID" value="MFC3811704.1"/>
    <property type="molecule type" value="Genomic_DNA"/>
</dbReference>
<evidence type="ECO:0000256" key="1">
    <source>
        <dbReference type="SAM" id="Phobius"/>
    </source>
</evidence>
<dbReference type="Proteomes" id="UP001595616">
    <property type="component" value="Unassembled WGS sequence"/>
</dbReference>
<evidence type="ECO:0000313" key="3">
    <source>
        <dbReference type="Proteomes" id="UP001595616"/>
    </source>
</evidence>
<proteinExistence type="predicted"/>
<accession>A0ABV7YWE4</accession>
<evidence type="ECO:0000313" key="2">
    <source>
        <dbReference type="EMBL" id="MFC3811704.1"/>
    </source>
</evidence>
<dbReference type="RefSeq" id="WP_379838543.1">
    <property type="nucleotide sequence ID" value="NZ_JBHRYQ010000001.1"/>
</dbReference>
<feature type="transmembrane region" description="Helical" evidence="1">
    <location>
        <begin position="419"/>
        <end position="441"/>
    </location>
</feature>
<keyword evidence="1" id="KW-1133">Transmembrane helix</keyword>
<feature type="transmembrane region" description="Helical" evidence="1">
    <location>
        <begin position="351"/>
        <end position="370"/>
    </location>
</feature>
<gene>
    <name evidence="2" type="ORF">ACFOOI_13660</name>
</gene>
<keyword evidence="1" id="KW-0812">Transmembrane</keyword>
<organism evidence="2 3">
    <name type="scientific">Lacihabitans lacunae</name>
    <dbReference type="NCBI Taxonomy" id="1028214"/>
    <lineage>
        <taxon>Bacteria</taxon>
        <taxon>Pseudomonadati</taxon>
        <taxon>Bacteroidota</taxon>
        <taxon>Cytophagia</taxon>
        <taxon>Cytophagales</taxon>
        <taxon>Leadbetterellaceae</taxon>
        <taxon>Lacihabitans</taxon>
    </lineage>
</organism>
<feature type="transmembrane region" description="Helical" evidence="1">
    <location>
        <begin position="321"/>
        <end position="339"/>
    </location>
</feature>
<feature type="transmembrane region" description="Helical" evidence="1">
    <location>
        <begin position="90"/>
        <end position="110"/>
    </location>
</feature>
<dbReference type="Pfam" id="PF12412">
    <property type="entry name" value="DUF3667"/>
    <property type="match status" value="1"/>
</dbReference>
<name>A0ABV7YWE4_9BACT</name>